<sequence length="223" mass="26110">MPPKQKASSLNPLPVNPLSSSKMLWASDQTKVQIPRWNVSGQTEIGKLGSPEMVYREFMNSERGPMKTIDLSNYYWAGEEAKVREEEQNRIKRLYDYGAKLLKLIKNSLPEIPNDKIENMEAQQQFVEEILKKNNLWDGQMTLLQKAFQSDIHIDKFIDFMIELWPEPTASKLIYLLHILTNNDCVKTNIRRRHIIRICNFIMHEESFENVCNFSLQNFCSVI</sequence>
<protein>
    <submittedName>
        <fullName evidence="1">Uncharacterized protein</fullName>
    </submittedName>
</protein>
<evidence type="ECO:0000313" key="2">
    <source>
        <dbReference type="Proteomes" id="UP000816034"/>
    </source>
</evidence>
<dbReference type="GeneID" id="68093236"/>
<organism evidence="1 2">
    <name type="scientific">Naegleria lovaniensis</name>
    <name type="common">Amoeba</name>
    <dbReference type="NCBI Taxonomy" id="51637"/>
    <lineage>
        <taxon>Eukaryota</taxon>
        <taxon>Discoba</taxon>
        <taxon>Heterolobosea</taxon>
        <taxon>Tetramitia</taxon>
        <taxon>Eutetramitia</taxon>
        <taxon>Vahlkampfiidae</taxon>
        <taxon>Naegleria</taxon>
    </lineage>
</organism>
<name>A0AA88GVX8_NAELO</name>
<gene>
    <name evidence="1" type="ORF">C9374_000780</name>
</gene>
<dbReference type="Proteomes" id="UP000816034">
    <property type="component" value="Unassembled WGS sequence"/>
</dbReference>
<dbReference type="EMBL" id="PYSW02000011">
    <property type="protein sequence ID" value="KAG2387930.1"/>
    <property type="molecule type" value="Genomic_DNA"/>
</dbReference>
<dbReference type="RefSeq" id="XP_044551922.1">
    <property type="nucleotide sequence ID" value="XM_044697805.1"/>
</dbReference>
<comment type="caution">
    <text evidence="1">The sequence shown here is derived from an EMBL/GenBank/DDBJ whole genome shotgun (WGS) entry which is preliminary data.</text>
</comment>
<proteinExistence type="predicted"/>
<dbReference type="AlphaFoldDB" id="A0AA88GVX8"/>
<reference evidence="1 2" key="1">
    <citation type="journal article" date="2018" name="BMC Genomics">
        <title>The genome of Naegleria lovaniensis, the basis for a comparative approach to unravel pathogenicity factors of the human pathogenic amoeba N. fowleri.</title>
        <authorList>
            <person name="Liechti N."/>
            <person name="Schurch N."/>
            <person name="Bruggmann R."/>
            <person name="Wittwer M."/>
        </authorList>
    </citation>
    <scope>NUCLEOTIDE SEQUENCE [LARGE SCALE GENOMIC DNA]</scope>
    <source>
        <strain evidence="1 2">ATCC 30569</strain>
    </source>
</reference>
<keyword evidence="2" id="KW-1185">Reference proteome</keyword>
<evidence type="ECO:0000313" key="1">
    <source>
        <dbReference type="EMBL" id="KAG2387930.1"/>
    </source>
</evidence>
<accession>A0AA88GVX8</accession>